<dbReference type="PATRIC" id="fig|1653479.3.peg.3013"/>
<evidence type="ECO:0000313" key="10">
    <source>
        <dbReference type="EMBL" id="AMY24268.1"/>
    </source>
</evidence>
<dbReference type="Proteomes" id="UP000076038">
    <property type="component" value="Chromosome"/>
</dbReference>
<dbReference type="Pfam" id="PF00072">
    <property type="entry name" value="Response_reg"/>
    <property type="match status" value="1"/>
</dbReference>
<proteinExistence type="predicted"/>
<feature type="domain" description="Response regulatory" evidence="8">
    <location>
        <begin position="27"/>
        <end position="138"/>
    </location>
</feature>
<dbReference type="CDD" id="cd00383">
    <property type="entry name" value="trans_reg_C"/>
    <property type="match status" value="1"/>
</dbReference>
<keyword evidence="1 6" id="KW-0597">Phosphoprotein</keyword>
<reference evidence="10 11" key="1">
    <citation type="journal article" date="2016" name="Genome Announc.">
        <title>Complete Genome and Plasmid Sequences for Rhodococcus fascians D188 and Draft Sequences for Rhodococcus Isolates PBTS 1 and PBTS 2.</title>
        <authorList>
            <person name="Stamler R.A."/>
            <person name="Vereecke D."/>
            <person name="Zhang Y."/>
            <person name="Schilkey F."/>
            <person name="Devitt N."/>
            <person name="Randall J.J."/>
        </authorList>
    </citation>
    <scope>NUCLEOTIDE SEQUENCE [LARGE SCALE GENOMIC DNA]</scope>
    <source>
        <strain evidence="10 11">PBTS2</strain>
    </source>
</reference>
<dbReference type="PROSITE" id="PS51755">
    <property type="entry name" value="OMPR_PHOB"/>
    <property type="match status" value="1"/>
</dbReference>
<dbReference type="PROSITE" id="PS50110">
    <property type="entry name" value="RESPONSE_REGULATORY"/>
    <property type="match status" value="1"/>
</dbReference>
<evidence type="ECO:0000259" key="9">
    <source>
        <dbReference type="PROSITE" id="PS51755"/>
    </source>
</evidence>
<evidence type="ECO:0000256" key="1">
    <source>
        <dbReference type="ARBA" id="ARBA00022553"/>
    </source>
</evidence>
<keyword evidence="11" id="KW-1185">Reference proteome</keyword>
<keyword evidence="5" id="KW-0804">Transcription</keyword>
<dbReference type="InterPro" id="IPR001867">
    <property type="entry name" value="OmpR/PhoB-type_DNA-bd"/>
</dbReference>
<keyword evidence="4 7" id="KW-0238">DNA-binding</keyword>
<reference evidence="11" key="2">
    <citation type="submission" date="2016-04" db="EMBL/GenBank/DDBJ databases">
        <title>Complete Genome and Plasmid Sequences for Rhodococcus fascians D188 and Draft Sequences for Rhodococcus spp. Isolates PBTS 1 and PBTS 2.</title>
        <authorList>
            <person name="Stamer R."/>
            <person name="Vereecke D."/>
            <person name="Zhang Y."/>
            <person name="Schilkey F."/>
            <person name="Devitt N."/>
            <person name="Randall J."/>
        </authorList>
    </citation>
    <scope>NUCLEOTIDE SEQUENCE [LARGE SCALE GENOMIC DNA]</scope>
    <source>
        <strain evidence="11">PBTS2</strain>
    </source>
</reference>
<dbReference type="InterPro" id="IPR036388">
    <property type="entry name" value="WH-like_DNA-bd_sf"/>
</dbReference>
<evidence type="ECO:0000256" key="6">
    <source>
        <dbReference type="PROSITE-ProRule" id="PRU00169"/>
    </source>
</evidence>
<dbReference type="GO" id="GO:0000976">
    <property type="term" value="F:transcription cis-regulatory region binding"/>
    <property type="evidence" value="ECO:0007669"/>
    <property type="project" value="TreeGrafter"/>
</dbReference>
<dbReference type="Gene3D" id="3.40.50.2300">
    <property type="match status" value="1"/>
</dbReference>
<keyword evidence="2" id="KW-0902">Two-component regulatory system</keyword>
<dbReference type="GO" id="GO:0032993">
    <property type="term" value="C:protein-DNA complex"/>
    <property type="evidence" value="ECO:0007669"/>
    <property type="project" value="TreeGrafter"/>
</dbReference>
<name>A0A143QNC4_RHOFA</name>
<feature type="DNA-binding region" description="OmpR/PhoB-type" evidence="7">
    <location>
        <begin position="149"/>
        <end position="244"/>
    </location>
</feature>
<organism evidence="10 11">
    <name type="scientific">Rhodococcoides fascians</name>
    <name type="common">Rhodococcus fascians</name>
    <dbReference type="NCBI Taxonomy" id="1828"/>
    <lineage>
        <taxon>Bacteria</taxon>
        <taxon>Bacillati</taxon>
        <taxon>Actinomycetota</taxon>
        <taxon>Actinomycetes</taxon>
        <taxon>Mycobacteriales</taxon>
        <taxon>Nocardiaceae</taxon>
        <taxon>Rhodococcoides</taxon>
    </lineage>
</organism>
<feature type="domain" description="OmpR/PhoB-type" evidence="9">
    <location>
        <begin position="149"/>
        <end position="244"/>
    </location>
</feature>
<dbReference type="PANTHER" id="PTHR48111:SF1">
    <property type="entry name" value="TWO-COMPONENT RESPONSE REGULATOR ORR33"/>
    <property type="match status" value="1"/>
</dbReference>
<evidence type="ECO:0000313" key="11">
    <source>
        <dbReference type="Proteomes" id="UP000076038"/>
    </source>
</evidence>
<dbReference type="GO" id="GO:0000156">
    <property type="term" value="F:phosphorelay response regulator activity"/>
    <property type="evidence" value="ECO:0007669"/>
    <property type="project" value="TreeGrafter"/>
</dbReference>
<keyword evidence="3" id="KW-0805">Transcription regulation</keyword>
<protein>
    <submittedName>
        <fullName evidence="10">KDP operon transcriptional regulatory protein KdpE</fullName>
    </submittedName>
</protein>
<evidence type="ECO:0000259" key="8">
    <source>
        <dbReference type="PROSITE" id="PS50110"/>
    </source>
</evidence>
<dbReference type="KEGG" id="rhs:A3Q41_02977"/>
<dbReference type="AlphaFoldDB" id="A0A143QNC4"/>
<dbReference type="SMART" id="SM00862">
    <property type="entry name" value="Trans_reg_C"/>
    <property type="match status" value="1"/>
</dbReference>
<dbReference type="SUPFAM" id="SSF52172">
    <property type="entry name" value="CheY-like"/>
    <property type="match status" value="1"/>
</dbReference>
<evidence type="ECO:0000256" key="2">
    <source>
        <dbReference type="ARBA" id="ARBA00023012"/>
    </source>
</evidence>
<dbReference type="InterPro" id="IPR011006">
    <property type="entry name" value="CheY-like_superfamily"/>
</dbReference>
<dbReference type="SMART" id="SM00448">
    <property type="entry name" value="REC"/>
    <property type="match status" value="1"/>
</dbReference>
<dbReference type="Pfam" id="PF00486">
    <property type="entry name" value="Trans_reg_C"/>
    <property type="match status" value="1"/>
</dbReference>
<dbReference type="Gene3D" id="1.10.10.10">
    <property type="entry name" value="Winged helix-like DNA-binding domain superfamily/Winged helix DNA-binding domain"/>
    <property type="match status" value="1"/>
</dbReference>
<sequence length="244" mass="26470">MLTSLGIVMVAPRGRGGRSWPNLEAMRIAVVEDDDGVGDALVDALTEVGHDPVRMRRGADLLLGYHGMGVVLLDLGLPDMDGLEALRKLRTLSSVPVVVLTARDDERSVVRALRAGADDYVVKPARLGELHARLEVAARRRSATSDAAVDRLELGDVVVDLVGRSVEVDGRDIGLTTKEFDLLAHLATRRGEAVSREQLMDAIWGDAYVAISRSLDVHMTTLRAKLGRPGTIATIRGFGYRWDS</sequence>
<gene>
    <name evidence="10" type="primary">kdpE_2</name>
    <name evidence="10" type="ORF">A3Q41_02977</name>
</gene>
<evidence type="ECO:0000256" key="7">
    <source>
        <dbReference type="PROSITE-ProRule" id="PRU01091"/>
    </source>
</evidence>
<dbReference type="PANTHER" id="PTHR48111">
    <property type="entry name" value="REGULATOR OF RPOS"/>
    <property type="match status" value="1"/>
</dbReference>
<evidence type="ECO:0000256" key="4">
    <source>
        <dbReference type="ARBA" id="ARBA00023125"/>
    </source>
</evidence>
<evidence type="ECO:0000256" key="5">
    <source>
        <dbReference type="ARBA" id="ARBA00023163"/>
    </source>
</evidence>
<dbReference type="GO" id="GO:0006355">
    <property type="term" value="P:regulation of DNA-templated transcription"/>
    <property type="evidence" value="ECO:0007669"/>
    <property type="project" value="InterPro"/>
</dbReference>
<feature type="modified residue" description="4-aspartylphosphate" evidence="6">
    <location>
        <position position="74"/>
    </location>
</feature>
<accession>A0A143QNC4</accession>
<evidence type="ECO:0000256" key="3">
    <source>
        <dbReference type="ARBA" id="ARBA00023015"/>
    </source>
</evidence>
<dbReference type="EMBL" id="CP015220">
    <property type="protein sequence ID" value="AMY24268.1"/>
    <property type="molecule type" value="Genomic_DNA"/>
</dbReference>
<dbReference type="GO" id="GO:0005829">
    <property type="term" value="C:cytosol"/>
    <property type="evidence" value="ECO:0007669"/>
    <property type="project" value="TreeGrafter"/>
</dbReference>
<dbReference type="InterPro" id="IPR039420">
    <property type="entry name" value="WalR-like"/>
</dbReference>
<dbReference type="InterPro" id="IPR001789">
    <property type="entry name" value="Sig_transdc_resp-reg_receiver"/>
</dbReference>